<gene>
    <name evidence="7" type="primary">cbiA</name>
    <name evidence="10" type="ORF">EDD77_1397</name>
</gene>
<evidence type="ECO:0000259" key="9">
    <source>
        <dbReference type="Pfam" id="PF07685"/>
    </source>
</evidence>
<evidence type="ECO:0000313" key="10">
    <source>
        <dbReference type="EMBL" id="TCL52938.1"/>
    </source>
</evidence>
<comment type="catalytic activity">
    <reaction evidence="7">
        <text>cob(II)yrinate + 2 L-glutamine + 2 ATP + 2 H2O = cob(II)yrinate a,c diamide + 2 L-glutamate + 2 ADP + 2 phosphate + 2 H(+)</text>
        <dbReference type="Rhea" id="RHEA:26289"/>
        <dbReference type="ChEBI" id="CHEBI:15377"/>
        <dbReference type="ChEBI" id="CHEBI:15378"/>
        <dbReference type="ChEBI" id="CHEBI:29985"/>
        <dbReference type="ChEBI" id="CHEBI:30616"/>
        <dbReference type="ChEBI" id="CHEBI:43474"/>
        <dbReference type="ChEBI" id="CHEBI:58359"/>
        <dbReference type="ChEBI" id="CHEBI:58537"/>
        <dbReference type="ChEBI" id="CHEBI:58894"/>
        <dbReference type="ChEBI" id="CHEBI:456216"/>
        <dbReference type="EC" id="6.3.5.11"/>
    </reaction>
</comment>
<dbReference type="Gene3D" id="3.40.50.880">
    <property type="match status" value="1"/>
</dbReference>
<dbReference type="Pfam" id="PF01656">
    <property type="entry name" value="CbiA"/>
    <property type="match status" value="1"/>
</dbReference>
<proteinExistence type="inferred from homology"/>
<protein>
    <recommendedName>
        <fullName evidence="7">Cobyrinate a,c-diamide synthase</fullName>
        <ecNumber evidence="7">6.3.5.11</ecNumber>
    </recommendedName>
    <alternativeName>
        <fullName evidence="7">Cobyrinic acid a,c-diamide synthetase</fullName>
    </alternativeName>
</protein>
<dbReference type="GO" id="GO:0005524">
    <property type="term" value="F:ATP binding"/>
    <property type="evidence" value="ECO:0007669"/>
    <property type="project" value="UniProtKB-UniRule"/>
</dbReference>
<dbReference type="GO" id="GO:0042242">
    <property type="term" value="F:cobyrinic acid a,c-diamide synthase activity"/>
    <property type="evidence" value="ECO:0007669"/>
    <property type="project" value="UniProtKB-UniRule"/>
</dbReference>
<comment type="cofactor">
    <cofactor evidence="1 7">
        <name>Mg(2+)</name>
        <dbReference type="ChEBI" id="CHEBI:18420"/>
    </cofactor>
</comment>
<dbReference type="InterPro" id="IPR029062">
    <property type="entry name" value="Class_I_gatase-like"/>
</dbReference>
<dbReference type="InterPro" id="IPR002586">
    <property type="entry name" value="CobQ/CobB/MinD/ParA_Nub-bd_dom"/>
</dbReference>
<dbReference type="RefSeq" id="WP_058966035.1">
    <property type="nucleotide sequence ID" value="NZ_CABKVM010000019.1"/>
</dbReference>
<keyword evidence="3 7" id="KW-0547">Nucleotide-binding</keyword>
<evidence type="ECO:0000259" key="8">
    <source>
        <dbReference type="Pfam" id="PF01656"/>
    </source>
</evidence>
<reference evidence="10 11" key="1">
    <citation type="submission" date="2019-03" db="EMBL/GenBank/DDBJ databases">
        <title>Genomic Encyclopedia of Type Strains, Phase IV (KMG-IV): sequencing the most valuable type-strain genomes for metagenomic binning, comparative biology and taxonomic classification.</title>
        <authorList>
            <person name="Goeker M."/>
        </authorList>
    </citation>
    <scope>NUCLEOTIDE SEQUENCE [LARGE SCALE GENOMIC DNA]</scope>
    <source>
        <strain evidence="10 11">DSM 100451</strain>
    </source>
</reference>
<organism evidence="10 11">
    <name type="scientific">Allofournierella massiliensis</name>
    <dbReference type="NCBI Taxonomy" id="1650663"/>
    <lineage>
        <taxon>Bacteria</taxon>
        <taxon>Bacillati</taxon>
        <taxon>Bacillota</taxon>
        <taxon>Clostridia</taxon>
        <taxon>Eubacteriales</taxon>
        <taxon>Oscillospiraceae</taxon>
        <taxon>Allofournierella</taxon>
    </lineage>
</organism>
<dbReference type="OrthoDB" id="9764035at2"/>
<dbReference type="PANTHER" id="PTHR43873:SF1">
    <property type="entry name" value="COBYRINATE A,C-DIAMIDE SYNTHASE"/>
    <property type="match status" value="1"/>
</dbReference>
<dbReference type="EC" id="6.3.5.11" evidence="7"/>
<dbReference type="NCBIfam" id="TIGR00379">
    <property type="entry name" value="cobB"/>
    <property type="match status" value="1"/>
</dbReference>
<feature type="site" description="Increases nucleophilicity of active site Cys" evidence="7">
    <location>
        <position position="427"/>
    </location>
</feature>
<keyword evidence="2 7" id="KW-0436">Ligase</keyword>
<evidence type="ECO:0000256" key="6">
    <source>
        <dbReference type="ARBA" id="ARBA00022962"/>
    </source>
</evidence>
<sequence length="455" mass="49288">MLEVMIAAPASGSGKTSVTCGLLQALKDRGLAPAAFKCGPDYIDPMFHRSVLQVPSRNLDVFLAGEERVRRLYRRHTAGCDAAVCEGVMGFYDGMTFGGDKASAWDVARLLELPVLLVLHPYGSSLTLAAQVKGMLSFRKDSRIKGLFLNRCSAGLYAALKPMLEEETGVPVLGYLPELEQASLSSRHLGLVTAGEVEDLAQRVRAIAACLETTMDWPRFLVVYQTGRQSEPAIAEQPCKNGPVIAVARDEAFQFYYEESLDALRRAGARLYFFSPLHDESLPAGAAGLYLGGGYPELHAKALSENRPMRHAIRAAVEHGMPTVAECGGFLYLGQSLEDANGDAWPMAGVLPGAGHKTGGLVRFGYNRLTARSASMLLRTGETTNAHEFHCWDSTENGAALQAEKTSGGRQWSCCFATQSLYAGFPHLYLAGDLPLAERFAAAAKEYAKREEKQA</sequence>
<dbReference type="STRING" id="1650663.GCA_001486665_02828"/>
<dbReference type="Proteomes" id="UP000295184">
    <property type="component" value="Unassembled WGS sequence"/>
</dbReference>
<keyword evidence="4 7" id="KW-0067">ATP-binding</keyword>
<accession>A0A4R1QHB2</accession>
<evidence type="ECO:0000256" key="2">
    <source>
        <dbReference type="ARBA" id="ARBA00022598"/>
    </source>
</evidence>
<feature type="domain" description="CobB/CobQ-like glutamine amidotransferase" evidence="9">
    <location>
        <begin position="245"/>
        <end position="428"/>
    </location>
</feature>
<keyword evidence="5 7" id="KW-0460">Magnesium</keyword>
<dbReference type="GO" id="GO:0009236">
    <property type="term" value="P:cobalamin biosynthetic process"/>
    <property type="evidence" value="ECO:0007669"/>
    <property type="project" value="UniProtKB-UniRule"/>
</dbReference>
<name>A0A4R1QHB2_9FIRM</name>
<dbReference type="HAMAP" id="MF_00027">
    <property type="entry name" value="CobB_CbiA"/>
    <property type="match status" value="1"/>
</dbReference>
<evidence type="ECO:0000256" key="3">
    <source>
        <dbReference type="ARBA" id="ARBA00022741"/>
    </source>
</evidence>
<dbReference type="SUPFAM" id="SSF52540">
    <property type="entry name" value="P-loop containing nucleoside triphosphate hydrolases"/>
    <property type="match status" value="1"/>
</dbReference>
<dbReference type="AlphaFoldDB" id="A0A4R1QHB2"/>
<dbReference type="NCBIfam" id="NF002204">
    <property type="entry name" value="PRK01077.1"/>
    <property type="match status" value="1"/>
</dbReference>
<comment type="miscellaneous">
    <text evidence="7">The a and c carboxylates of cobyrinate are activated for nucleophilic attack via formation of a phosphorylated intermediate by ATP. CbiA catalyzes first the amidation of the c-carboxylate, and then that of the a-carboxylate.</text>
</comment>
<keyword evidence="7" id="KW-0169">Cobalamin biosynthesis</keyword>
<comment type="pathway">
    <text evidence="7">Cofactor biosynthesis; adenosylcobalamin biosynthesis; cob(II)yrinate a,c-diamide from sirohydrochlorin (anaerobic route): step 10/10.</text>
</comment>
<dbReference type="EMBL" id="SLUM01000039">
    <property type="protein sequence ID" value="TCL52938.1"/>
    <property type="molecule type" value="Genomic_DNA"/>
</dbReference>
<dbReference type="UniPathway" id="UPA00148">
    <property type="reaction ID" value="UER00231"/>
</dbReference>
<comment type="function">
    <text evidence="7">Catalyzes the ATP-dependent amidation of the two carboxylate groups at positions a and c of cobyrinate, using either L-glutamine or ammonia as the nitrogen source.</text>
</comment>
<feature type="active site" description="Nucleophile" evidence="7">
    <location>
        <position position="327"/>
    </location>
</feature>
<dbReference type="InterPro" id="IPR004484">
    <property type="entry name" value="CbiA/CobB_synth"/>
</dbReference>
<comment type="domain">
    <text evidence="7">Comprises of two domains. The C-terminal domain contains the binding site for glutamine and catalyzes the hydrolysis of this substrate to glutamate and ammonia. The N-terminal domain is anticipated to bind ATP and cobyrinate and catalyzes the ultimate synthesis of the diamide product. The ammonia produced via the glutaminase domain is probably translocated to the adjacent domain via a molecular tunnel, where it reacts with an activated intermediate.</text>
</comment>
<dbReference type="Gene3D" id="3.40.50.300">
    <property type="entry name" value="P-loop containing nucleotide triphosphate hydrolases"/>
    <property type="match status" value="1"/>
</dbReference>
<dbReference type="Pfam" id="PF07685">
    <property type="entry name" value="GATase_3"/>
    <property type="match status" value="1"/>
</dbReference>
<comment type="similarity">
    <text evidence="7">Belongs to the CobB/CbiA family.</text>
</comment>
<comment type="caution">
    <text evidence="10">The sequence shown here is derived from an EMBL/GenBank/DDBJ whole genome shotgun (WGS) entry which is preliminary data.</text>
</comment>
<evidence type="ECO:0000256" key="1">
    <source>
        <dbReference type="ARBA" id="ARBA00001946"/>
    </source>
</evidence>
<evidence type="ECO:0000256" key="4">
    <source>
        <dbReference type="ARBA" id="ARBA00022840"/>
    </source>
</evidence>
<keyword evidence="6 7" id="KW-0315">Glutamine amidotransferase</keyword>
<dbReference type="InterPro" id="IPR011698">
    <property type="entry name" value="GATase_3"/>
</dbReference>
<feature type="domain" description="CobQ/CobB/MinD/ParA nucleotide binding" evidence="8">
    <location>
        <begin position="4"/>
        <end position="186"/>
    </location>
</feature>
<dbReference type="PROSITE" id="PS51274">
    <property type="entry name" value="GATASE_COBBQ"/>
    <property type="match status" value="1"/>
</dbReference>
<dbReference type="InterPro" id="IPR027417">
    <property type="entry name" value="P-loop_NTPase"/>
</dbReference>
<dbReference type="PANTHER" id="PTHR43873">
    <property type="entry name" value="COBYRINATE A,C-DIAMIDE SYNTHASE"/>
    <property type="match status" value="1"/>
</dbReference>
<evidence type="ECO:0000313" key="11">
    <source>
        <dbReference type="Proteomes" id="UP000295184"/>
    </source>
</evidence>
<evidence type="ECO:0000256" key="5">
    <source>
        <dbReference type="ARBA" id="ARBA00022842"/>
    </source>
</evidence>
<evidence type="ECO:0000256" key="7">
    <source>
        <dbReference type="HAMAP-Rule" id="MF_00027"/>
    </source>
</evidence>
<dbReference type="SUPFAM" id="SSF52317">
    <property type="entry name" value="Class I glutamine amidotransferase-like"/>
    <property type="match status" value="1"/>
</dbReference>